<gene>
    <name evidence="2" type="ORF">NCTC11091_02156</name>
</gene>
<protein>
    <submittedName>
        <fullName evidence="2">Possible hemagglutinin (DUF637)</fullName>
    </submittedName>
</protein>
<evidence type="ECO:0000313" key="2">
    <source>
        <dbReference type="EMBL" id="STZ01683.1"/>
    </source>
</evidence>
<evidence type="ECO:0000259" key="1">
    <source>
        <dbReference type="Pfam" id="PF04830"/>
    </source>
</evidence>
<evidence type="ECO:0000313" key="3">
    <source>
        <dbReference type="Proteomes" id="UP000255193"/>
    </source>
</evidence>
<accession>A0A378QQS0</accession>
<proteinExistence type="predicted"/>
<name>A0A378QQS0_9GAMM</name>
<dbReference type="Pfam" id="PF04830">
    <property type="entry name" value="DUF637"/>
    <property type="match status" value="1"/>
</dbReference>
<feature type="domain" description="DUF637" evidence="1">
    <location>
        <begin position="349"/>
        <end position="503"/>
    </location>
</feature>
<dbReference type="Proteomes" id="UP000255193">
    <property type="component" value="Unassembled WGS sequence"/>
</dbReference>
<dbReference type="InterPro" id="IPR006915">
    <property type="entry name" value="DUF637_hemagglutn_put"/>
</dbReference>
<organism evidence="2 3">
    <name type="scientific">Faucicola atlantae</name>
    <dbReference type="NCBI Taxonomy" id="34059"/>
    <lineage>
        <taxon>Bacteria</taxon>
        <taxon>Pseudomonadati</taxon>
        <taxon>Pseudomonadota</taxon>
        <taxon>Gammaproteobacteria</taxon>
        <taxon>Moraxellales</taxon>
        <taxon>Moraxellaceae</taxon>
        <taxon>Faucicola</taxon>
    </lineage>
</organism>
<dbReference type="RefSeq" id="WP_067059498.1">
    <property type="nucleotide sequence ID" value="NZ_UGQA01000005.1"/>
</dbReference>
<dbReference type="EMBL" id="UGQA01000005">
    <property type="protein sequence ID" value="STZ01683.1"/>
    <property type="molecule type" value="Genomic_DNA"/>
</dbReference>
<reference evidence="2 3" key="1">
    <citation type="submission" date="2018-06" db="EMBL/GenBank/DDBJ databases">
        <authorList>
            <consortium name="Pathogen Informatics"/>
            <person name="Doyle S."/>
        </authorList>
    </citation>
    <scope>NUCLEOTIDE SEQUENCE [LARGE SCALE GENOMIC DNA]</scope>
    <source>
        <strain evidence="2 3">NCTC11091</strain>
    </source>
</reference>
<sequence>MRNIIINSGTFTAKEGDIAISSVGNVILQAAQDSIYDAETQTSKKKSWGGLKKKVTITSTTEDIRNADSVTLIGNNVSVNAGDNIISYATDIKAPTGQVSLQAGDAIRLMAVDEVDNKNVDVKKTSSFIGIKYNKNHTTDTRNVSSELPSTLVANIIDTGSGDDTYLQGTEFEYLQGANIKAGVGMKAVPDAKIIFDTINTTVQENHTREFNNVVWQSMSEKGFVDETGTLPKFTGPTTPSFSAPGGLIVQVPLSEKEQADSTNLVNVVNRMGNQPGFEYLQEIAKRQDVDFSVVQTAQKEWDYKQEGLTPAAAALISLAVTLATGGSGAGVGANLLGTTTATGSAVANAAFASLASQASVTLINNKGDVAKTLRDLGKSETIKQLAFAAVTAGVSAKLDSTILQGVGDKTLNDRFIRGIVNGTSNALVDSAVNGTSLEEALKRSLRASIVDAGTGYVFTNAVKGLDSDALVDNIAHKLAAGLVGCASAELNKQSCEAGALGAAVGEMVGDYLVTGEVQKLIDSGVIVPGSAEYNRIVNTGKLTAASIALLYGLDVNTAANSAGNAIENNSAKAVVTTLKVAGKLFKIAVKRGKVTLKDLKQTIKDEGLDIVDNLLTLSDGQLTLDDAKAVIDLVVGTSLNTANKGAAIAKINAIMKNRTHSFADQGIPANLIRRTQVDGLNIRINSGHSYNRPHVTGDVKHTGLSMDTIDNAIVNDLVHNTKLSTIPNVPNYIDRPINIQGHSITYRVTKLPNGEITVTTYFPN</sequence>
<dbReference type="AlphaFoldDB" id="A0A378QQS0"/>